<feature type="compositionally biased region" description="Low complexity" evidence="1">
    <location>
        <begin position="143"/>
        <end position="179"/>
    </location>
</feature>
<dbReference type="PANTHER" id="PTHR47479">
    <property type="entry name" value="OS05G0393200 PROTEIN"/>
    <property type="match status" value="1"/>
</dbReference>
<keyword evidence="3" id="KW-1185">Reference proteome</keyword>
<reference evidence="2 3" key="2">
    <citation type="submission" date="2020-07" db="EMBL/GenBank/DDBJ databases">
        <title>Genome assembly of wild tea tree DASZ reveals pedigree and selection history of tea varieties.</title>
        <authorList>
            <person name="Zhang W."/>
        </authorList>
    </citation>
    <scope>NUCLEOTIDE SEQUENCE [LARGE SCALE GENOMIC DNA]</scope>
    <source>
        <strain evidence="3">cv. G240</strain>
        <tissue evidence="2">Leaf</tissue>
    </source>
</reference>
<dbReference type="AlphaFoldDB" id="A0A7J7G0J0"/>
<sequence>MVQLRSCRDGNIWGVNVKTTNIETVKSFEQTLLTIMYMSHIAPEAHNTSTFFSLPPPNQGPLTCAITSSPPFSPWPPPPLSPPLPLHFLSLSPPPSIPPSTTTTTTRNPPTTIQTLTLTPPPPPLPPPTIAPLSSANTLHQQPSTFSSSSSSSSPELFSSPPTSPISSSPSLSSSLLSLTPPPPPSSSSSATLRSRKCENPRCKALKKAMEFDLQLQTEECLRSAATGSERDRRAAVERRQ</sequence>
<dbReference type="Proteomes" id="UP000593564">
    <property type="component" value="Unassembled WGS sequence"/>
</dbReference>
<feature type="compositionally biased region" description="Pro residues" evidence="1">
    <location>
        <begin position="119"/>
        <end position="130"/>
    </location>
</feature>
<feature type="compositionally biased region" description="Basic and acidic residues" evidence="1">
    <location>
        <begin position="229"/>
        <end position="241"/>
    </location>
</feature>
<dbReference type="InterPro" id="IPR044196">
    <property type="entry name" value="At5g19025-like"/>
</dbReference>
<dbReference type="EMBL" id="JACBKZ010000014">
    <property type="protein sequence ID" value="KAF5934190.1"/>
    <property type="molecule type" value="Genomic_DNA"/>
</dbReference>
<dbReference type="PANTHER" id="PTHR47479:SF2">
    <property type="entry name" value="OS05G0393200 PROTEIN"/>
    <property type="match status" value="1"/>
</dbReference>
<accession>A0A7J7G0J0</accession>
<evidence type="ECO:0000313" key="3">
    <source>
        <dbReference type="Proteomes" id="UP000593564"/>
    </source>
</evidence>
<proteinExistence type="predicted"/>
<evidence type="ECO:0000313" key="2">
    <source>
        <dbReference type="EMBL" id="KAF5934190.1"/>
    </source>
</evidence>
<name>A0A7J7G0J0_CAMSI</name>
<reference evidence="3" key="1">
    <citation type="journal article" date="2020" name="Nat. Commun.">
        <title>Genome assembly of wild tea tree DASZ reveals pedigree and selection history of tea varieties.</title>
        <authorList>
            <person name="Zhang W."/>
            <person name="Zhang Y."/>
            <person name="Qiu H."/>
            <person name="Guo Y."/>
            <person name="Wan H."/>
            <person name="Zhang X."/>
            <person name="Scossa F."/>
            <person name="Alseekh S."/>
            <person name="Zhang Q."/>
            <person name="Wang P."/>
            <person name="Xu L."/>
            <person name="Schmidt M.H."/>
            <person name="Jia X."/>
            <person name="Li D."/>
            <person name="Zhu A."/>
            <person name="Guo F."/>
            <person name="Chen W."/>
            <person name="Ni D."/>
            <person name="Usadel B."/>
            <person name="Fernie A.R."/>
            <person name="Wen W."/>
        </authorList>
    </citation>
    <scope>NUCLEOTIDE SEQUENCE [LARGE SCALE GENOMIC DNA]</scope>
    <source>
        <strain evidence="3">cv. G240</strain>
    </source>
</reference>
<feature type="region of interest" description="Disordered" evidence="1">
    <location>
        <begin position="86"/>
        <end position="198"/>
    </location>
</feature>
<gene>
    <name evidence="2" type="ORF">HYC85_030361</name>
</gene>
<protein>
    <submittedName>
        <fullName evidence="2">Uncharacterized protein</fullName>
    </submittedName>
</protein>
<feature type="region of interest" description="Disordered" evidence="1">
    <location>
        <begin position="222"/>
        <end position="241"/>
    </location>
</feature>
<comment type="caution">
    <text evidence="2">The sequence shown here is derived from an EMBL/GenBank/DDBJ whole genome shotgun (WGS) entry which is preliminary data.</text>
</comment>
<feature type="compositionally biased region" description="Low complexity" evidence="1">
    <location>
        <begin position="99"/>
        <end position="118"/>
    </location>
</feature>
<evidence type="ECO:0000256" key="1">
    <source>
        <dbReference type="SAM" id="MobiDB-lite"/>
    </source>
</evidence>
<organism evidence="2 3">
    <name type="scientific">Camellia sinensis</name>
    <name type="common">Tea plant</name>
    <name type="synonym">Thea sinensis</name>
    <dbReference type="NCBI Taxonomy" id="4442"/>
    <lineage>
        <taxon>Eukaryota</taxon>
        <taxon>Viridiplantae</taxon>
        <taxon>Streptophyta</taxon>
        <taxon>Embryophyta</taxon>
        <taxon>Tracheophyta</taxon>
        <taxon>Spermatophyta</taxon>
        <taxon>Magnoliopsida</taxon>
        <taxon>eudicotyledons</taxon>
        <taxon>Gunneridae</taxon>
        <taxon>Pentapetalae</taxon>
        <taxon>asterids</taxon>
        <taxon>Ericales</taxon>
        <taxon>Theaceae</taxon>
        <taxon>Camellia</taxon>
    </lineage>
</organism>